<evidence type="ECO:0000313" key="3">
    <source>
        <dbReference type="EMBL" id="QDU66644.1"/>
    </source>
</evidence>
<dbReference type="Pfam" id="PF00072">
    <property type="entry name" value="Response_reg"/>
    <property type="match status" value="1"/>
</dbReference>
<dbReference type="CDD" id="cd17557">
    <property type="entry name" value="REC_Rcp-like"/>
    <property type="match status" value="1"/>
</dbReference>
<dbReference type="SMART" id="SM00448">
    <property type="entry name" value="REC"/>
    <property type="match status" value="1"/>
</dbReference>
<evidence type="ECO:0000256" key="1">
    <source>
        <dbReference type="PROSITE-ProRule" id="PRU00169"/>
    </source>
</evidence>
<accession>A0A518BI60</accession>
<protein>
    <submittedName>
        <fullName evidence="3">Response regulator rcp1</fullName>
    </submittedName>
</protein>
<dbReference type="KEGG" id="pbap:Pla133_17200"/>
<evidence type="ECO:0000259" key="2">
    <source>
        <dbReference type="PROSITE" id="PS50110"/>
    </source>
</evidence>
<dbReference type="GO" id="GO:0000160">
    <property type="term" value="P:phosphorelay signal transduction system"/>
    <property type="evidence" value="ECO:0007669"/>
    <property type="project" value="InterPro"/>
</dbReference>
<dbReference type="InterPro" id="IPR011006">
    <property type="entry name" value="CheY-like_superfamily"/>
</dbReference>
<dbReference type="PANTHER" id="PTHR44520:SF2">
    <property type="entry name" value="RESPONSE REGULATOR RCP1"/>
    <property type="match status" value="1"/>
</dbReference>
<dbReference type="Gene3D" id="3.40.50.2300">
    <property type="match status" value="1"/>
</dbReference>
<dbReference type="RefSeq" id="WP_145064461.1">
    <property type="nucleotide sequence ID" value="NZ_CP036287.1"/>
</dbReference>
<gene>
    <name evidence="3" type="primary">rcp1_1</name>
    <name evidence="3" type="ORF">Pla133_17200</name>
</gene>
<dbReference type="PANTHER" id="PTHR44520">
    <property type="entry name" value="RESPONSE REGULATOR RCP1-RELATED"/>
    <property type="match status" value="1"/>
</dbReference>
<dbReference type="AlphaFoldDB" id="A0A518BI60"/>
<dbReference type="InterPro" id="IPR052893">
    <property type="entry name" value="TCS_response_regulator"/>
</dbReference>
<evidence type="ECO:0000313" key="4">
    <source>
        <dbReference type="Proteomes" id="UP000316921"/>
    </source>
</evidence>
<keyword evidence="4" id="KW-1185">Reference proteome</keyword>
<name>A0A518BI60_9BACT</name>
<sequence>MRKLQTQLSVLMIEDDPIDVSALRRALVKRDDEVNLASASDGQRALEHLRDQGRRRECLPLLVLDLNMPGMGGIEFLEHLRADPLLRRSVVFVFSSSTLAADIDRAYDRQVAAYVVKSIDRDAFGDLADLIGAYARSVFLPAG</sequence>
<dbReference type="InterPro" id="IPR001789">
    <property type="entry name" value="Sig_transdc_resp-reg_receiver"/>
</dbReference>
<feature type="domain" description="Response regulatory" evidence="2">
    <location>
        <begin position="9"/>
        <end position="132"/>
    </location>
</feature>
<reference evidence="3 4" key="1">
    <citation type="submission" date="2019-02" db="EMBL/GenBank/DDBJ databases">
        <title>Deep-cultivation of Planctomycetes and their phenomic and genomic characterization uncovers novel biology.</title>
        <authorList>
            <person name="Wiegand S."/>
            <person name="Jogler M."/>
            <person name="Boedeker C."/>
            <person name="Pinto D."/>
            <person name="Vollmers J."/>
            <person name="Rivas-Marin E."/>
            <person name="Kohn T."/>
            <person name="Peeters S.H."/>
            <person name="Heuer A."/>
            <person name="Rast P."/>
            <person name="Oberbeckmann S."/>
            <person name="Bunk B."/>
            <person name="Jeske O."/>
            <person name="Meyerdierks A."/>
            <person name="Storesund J.E."/>
            <person name="Kallscheuer N."/>
            <person name="Luecker S."/>
            <person name="Lage O.M."/>
            <person name="Pohl T."/>
            <person name="Merkel B.J."/>
            <person name="Hornburger P."/>
            <person name="Mueller R.-W."/>
            <person name="Bruemmer F."/>
            <person name="Labrenz M."/>
            <person name="Spormann A.M."/>
            <person name="Op den Camp H."/>
            <person name="Overmann J."/>
            <person name="Amann R."/>
            <person name="Jetten M.S.M."/>
            <person name="Mascher T."/>
            <person name="Medema M.H."/>
            <person name="Devos D.P."/>
            <person name="Kaster A.-K."/>
            <person name="Ovreas L."/>
            <person name="Rohde M."/>
            <person name="Galperin M.Y."/>
            <person name="Jogler C."/>
        </authorList>
    </citation>
    <scope>NUCLEOTIDE SEQUENCE [LARGE SCALE GENOMIC DNA]</scope>
    <source>
        <strain evidence="3 4">Pla133</strain>
    </source>
</reference>
<keyword evidence="1" id="KW-0597">Phosphoprotein</keyword>
<dbReference type="Proteomes" id="UP000316921">
    <property type="component" value="Chromosome"/>
</dbReference>
<organism evidence="3 4">
    <name type="scientific">Engelhardtia mirabilis</name>
    <dbReference type="NCBI Taxonomy" id="2528011"/>
    <lineage>
        <taxon>Bacteria</taxon>
        <taxon>Pseudomonadati</taxon>
        <taxon>Planctomycetota</taxon>
        <taxon>Planctomycetia</taxon>
        <taxon>Planctomycetia incertae sedis</taxon>
        <taxon>Engelhardtia</taxon>
    </lineage>
</organism>
<feature type="modified residue" description="4-aspartylphosphate" evidence="1">
    <location>
        <position position="65"/>
    </location>
</feature>
<dbReference type="EMBL" id="CP036287">
    <property type="protein sequence ID" value="QDU66644.1"/>
    <property type="molecule type" value="Genomic_DNA"/>
</dbReference>
<proteinExistence type="predicted"/>
<dbReference type="SUPFAM" id="SSF52172">
    <property type="entry name" value="CheY-like"/>
    <property type="match status" value="1"/>
</dbReference>
<dbReference type="PROSITE" id="PS50110">
    <property type="entry name" value="RESPONSE_REGULATORY"/>
    <property type="match status" value="1"/>
</dbReference>